<dbReference type="AlphaFoldDB" id="A0A3P7L9Y1"/>
<name>A0A3P7L9Y1_DIBLA</name>
<gene>
    <name evidence="1" type="ORF">DILT_LOCUS9305</name>
</gene>
<protein>
    <submittedName>
        <fullName evidence="1">Uncharacterized protein</fullName>
    </submittedName>
</protein>
<accession>A0A3P7L9Y1</accession>
<dbReference type="Proteomes" id="UP000281553">
    <property type="component" value="Unassembled WGS sequence"/>
</dbReference>
<sequence>MIISDRAALDGTAECTSIHTIVSREIWRPPATQAKCRRPTNCLRVLTTCFDPSGEFATWTPPDEYRRRMKSSITELTRRTMGVYPNHQDNQRYLGVF</sequence>
<dbReference type="EMBL" id="UYRU01056476">
    <property type="protein sequence ID" value="VDN13474.1"/>
    <property type="molecule type" value="Genomic_DNA"/>
</dbReference>
<evidence type="ECO:0000313" key="1">
    <source>
        <dbReference type="EMBL" id="VDN13474.1"/>
    </source>
</evidence>
<organism evidence="1 2">
    <name type="scientific">Dibothriocephalus latus</name>
    <name type="common">Fish tapeworm</name>
    <name type="synonym">Diphyllobothrium latum</name>
    <dbReference type="NCBI Taxonomy" id="60516"/>
    <lineage>
        <taxon>Eukaryota</taxon>
        <taxon>Metazoa</taxon>
        <taxon>Spiralia</taxon>
        <taxon>Lophotrochozoa</taxon>
        <taxon>Platyhelminthes</taxon>
        <taxon>Cestoda</taxon>
        <taxon>Eucestoda</taxon>
        <taxon>Diphyllobothriidea</taxon>
        <taxon>Diphyllobothriidae</taxon>
        <taxon>Dibothriocephalus</taxon>
    </lineage>
</organism>
<keyword evidence="2" id="KW-1185">Reference proteome</keyword>
<reference evidence="1 2" key="1">
    <citation type="submission" date="2018-11" db="EMBL/GenBank/DDBJ databases">
        <authorList>
            <consortium name="Pathogen Informatics"/>
        </authorList>
    </citation>
    <scope>NUCLEOTIDE SEQUENCE [LARGE SCALE GENOMIC DNA]</scope>
</reference>
<evidence type="ECO:0000313" key="2">
    <source>
        <dbReference type="Proteomes" id="UP000281553"/>
    </source>
</evidence>
<proteinExistence type="predicted"/>